<proteinExistence type="predicted"/>
<dbReference type="EMBL" id="JH712327">
    <property type="protein sequence ID" value="EFO19057.1"/>
    <property type="molecule type" value="Genomic_DNA"/>
</dbReference>
<evidence type="ECO:0000313" key="2">
    <source>
        <dbReference type="EMBL" id="EFO19057.1"/>
    </source>
</evidence>
<feature type="signal peptide" evidence="1">
    <location>
        <begin position="1"/>
        <end position="15"/>
    </location>
</feature>
<name>A0A1S0TS16_LOALO</name>
<feature type="chain" id="PRO_5012661514" evidence="1">
    <location>
        <begin position="16"/>
        <end position="152"/>
    </location>
</feature>
<dbReference type="InParanoid" id="A0A1S0TS16"/>
<organism evidence="2">
    <name type="scientific">Loa loa</name>
    <name type="common">Eye worm</name>
    <name type="synonym">Filaria loa</name>
    <dbReference type="NCBI Taxonomy" id="7209"/>
    <lineage>
        <taxon>Eukaryota</taxon>
        <taxon>Metazoa</taxon>
        <taxon>Ecdysozoa</taxon>
        <taxon>Nematoda</taxon>
        <taxon>Chromadorea</taxon>
        <taxon>Rhabditida</taxon>
        <taxon>Spirurina</taxon>
        <taxon>Spiruromorpha</taxon>
        <taxon>Filarioidea</taxon>
        <taxon>Onchocercidae</taxon>
        <taxon>Loa</taxon>
    </lineage>
</organism>
<dbReference type="AlphaFoldDB" id="A0A1S0TS16"/>
<sequence>MILGFGLLLLYNVSGRFKNVRNFQVQCGNYTVTLDEIWQCTHISETMILGFGLLPLYDVSGKGLRTHGTFKLNFGIIHISGKDLTLYNTSGENLGLFGVVGKEWDCGKMFEQMDRREVRKMDEKDYIRKMNRKKLEEDSGNWLKRLGEWFRD</sequence>
<protein>
    <submittedName>
        <fullName evidence="2">Uncharacterized protein</fullName>
    </submittedName>
</protein>
<dbReference type="GeneID" id="9946876"/>
<accession>A0A1S0TS16</accession>
<reference evidence="2" key="1">
    <citation type="submission" date="2012-04" db="EMBL/GenBank/DDBJ databases">
        <title>The Genome Sequence of Loa loa.</title>
        <authorList>
            <consortium name="The Broad Institute Genome Sequencing Platform"/>
            <consortium name="Broad Institute Genome Sequencing Center for Infectious Disease"/>
            <person name="Nutman T.B."/>
            <person name="Fink D.L."/>
            <person name="Russ C."/>
            <person name="Young S."/>
            <person name="Zeng Q."/>
            <person name="Gargeya S."/>
            <person name="Alvarado L."/>
            <person name="Berlin A."/>
            <person name="Chapman S.B."/>
            <person name="Chen Z."/>
            <person name="Freedman E."/>
            <person name="Gellesch M."/>
            <person name="Goldberg J."/>
            <person name="Griggs A."/>
            <person name="Gujja S."/>
            <person name="Heilman E.R."/>
            <person name="Heiman D."/>
            <person name="Howarth C."/>
            <person name="Mehta T."/>
            <person name="Neiman D."/>
            <person name="Pearson M."/>
            <person name="Roberts A."/>
            <person name="Saif S."/>
            <person name="Shea T."/>
            <person name="Shenoy N."/>
            <person name="Sisk P."/>
            <person name="Stolte C."/>
            <person name="Sykes S."/>
            <person name="White J."/>
            <person name="Yandava C."/>
            <person name="Haas B."/>
            <person name="Henn M.R."/>
            <person name="Nusbaum C."/>
            <person name="Birren B."/>
        </authorList>
    </citation>
    <scope>NUCLEOTIDE SEQUENCE [LARGE SCALE GENOMIC DNA]</scope>
</reference>
<keyword evidence="1" id="KW-0732">Signal</keyword>
<dbReference type="KEGG" id="loa:LOAG_09436"/>
<dbReference type="CTD" id="9946876"/>
<evidence type="ECO:0000256" key="1">
    <source>
        <dbReference type="SAM" id="SignalP"/>
    </source>
</evidence>
<dbReference type="RefSeq" id="XP_003145011.1">
    <property type="nucleotide sequence ID" value="XM_003144963.1"/>
</dbReference>
<gene>
    <name evidence="2" type="ORF">LOAG_09436</name>
</gene>